<dbReference type="PANTHER" id="PTHR31286">
    <property type="entry name" value="GLYCINE-RICH CELL WALL STRUCTURAL PROTEIN 1.8-LIKE"/>
    <property type="match status" value="1"/>
</dbReference>
<dbReference type="PANTHER" id="PTHR31286:SF153">
    <property type="entry name" value="DUF4283 DOMAIN PROTEIN"/>
    <property type="match status" value="1"/>
</dbReference>
<evidence type="ECO:0000256" key="1">
    <source>
        <dbReference type="SAM" id="MobiDB-lite"/>
    </source>
</evidence>
<protein>
    <recommendedName>
        <fullName evidence="2">DUF4283 domain-containing protein</fullName>
    </recommendedName>
</protein>
<evidence type="ECO:0000313" key="3">
    <source>
        <dbReference type="EMBL" id="KAK4394176.1"/>
    </source>
</evidence>
<evidence type="ECO:0000313" key="4">
    <source>
        <dbReference type="Proteomes" id="UP001289374"/>
    </source>
</evidence>
<name>A0AAE2BQL4_9LAMI</name>
<dbReference type="AlphaFoldDB" id="A0AAE2BQL4"/>
<dbReference type="EMBL" id="JACGWL010000010">
    <property type="protein sequence ID" value="KAK4394176.1"/>
    <property type="molecule type" value="Genomic_DNA"/>
</dbReference>
<comment type="caution">
    <text evidence="3">The sequence shown here is derived from an EMBL/GenBank/DDBJ whole genome shotgun (WGS) entry which is preliminary data.</text>
</comment>
<feature type="domain" description="DUF4283" evidence="2">
    <location>
        <begin position="11"/>
        <end position="86"/>
    </location>
</feature>
<feature type="compositionally biased region" description="Polar residues" evidence="1">
    <location>
        <begin position="227"/>
        <end position="239"/>
    </location>
</feature>
<reference evidence="3" key="1">
    <citation type="submission" date="2020-06" db="EMBL/GenBank/DDBJ databases">
        <authorList>
            <person name="Li T."/>
            <person name="Hu X."/>
            <person name="Zhang T."/>
            <person name="Song X."/>
            <person name="Zhang H."/>
            <person name="Dai N."/>
            <person name="Sheng W."/>
            <person name="Hou X."/>
            <person name="Wei L."/>
        </authorList>
    </citation>
    <scope>NUCLEOTIDE SEQUENCE</scope>
    <source>
        <strain evidence="3">K16</strain>
        <tissue evidence="3">Leaf</tissue>
    </source>
</reference>
<accession>A0AAE2BQL4</accession>
<feature type="region of interest" description="Disordered" evidence="1">
    <location>
        <begin position="201"/>
        <end position="249"/>
    </location>
</feature>
<reference evidence="3" key="2">
    <citation type="journal article" date="2024" name="Plant">
        <title>Genomic evolution and insights into agronomic trait innovations of Sesamum species.</title>
        <authorList>
            <person name="Miao H."/>
            <person name="Wang L."/>
            <person name="Qu L."/>
            <person name="Liu H."/>
            <person name="Sun Y."/>
            <person name="Le M."/>
            <person name="Wang Q."/>
            <person name="Wei S."/>
            <person name="Zheng Y."/>
            <person name="Lin W."/>
            <person name="Duan Y."/>
            <person name="Cao H."/>
            <person name="Xiong S."/>
            <person name="Wang X."/>
            <person name="Wei L."/>
            <person name="Li C."/>
            <person name="Ma Q."/>
            <person name="Ju M."/>
            <person name="Zhao R."/>
            <person name="Li G."/>
            <person name="Mu C."/>
            <person name="Tian Q."/>
            <person name="Mei H."/>
            <person name="Zhang T."/>
            <person name="Gao T."/>
            <person name="Zhang H."/>
        </authorList>
    </citation>
    <scope>NUCLEOTIDE SEQUENCE</scope>
    <source>
        <strain evidence="3">K16</strain>
    </source>
</reference>
<dbReference type="Pfam" id="PF14111">
    <property type="entry name" value="DUF4283"/>
    <property type="match status" value="1"/>
</dbReference>
<evidence type="ECO:0000259" key="2">
    <source>
        <dbReference type="Pfam" id="PF14111"/>
    </source>
</evidence>
<sequence>MIVNGLWNTDTETHTLCLVGRVLTSKAYRFEAFSTSIKGMLNPVKGMDCQKLAGGRFLLRFNHIIDRDRALEGSLWSFDRNIVVLNMIQAHENPLHVDLNWFDFHVHVHDLPLSKMNLGVASYSGNRLGRFKEMDMDESSCSWGAILYMQVSLDVNNPLQRAMKKASSLRGGSIFSSVGFLSFHANPTRRIMVAVELTSNGSRKGQGVTHNSDDCNLAVSEDRMAPQQGNDSDSSQQMDVNEDISGISS</sequence>
<gene>
    <name evidence="3" type="ORF">Sango_1888400</name>
</gene>
<dbReference type="InterPro" id="IPR040256">
    <property type="entry name" value="At4g02000-like"/>
</dbReference>
<dbReference type="InterPro" id="IPR025558">
    <property type="entry name" value="DUF4283"/>
</dbReference>
<organism evidence="3 4">
    <name type="scientific">Sesamum angolense</name>
    <dbReference type="NCBI Taxonomy" id="2727404"/>
    <lineage>
        <taxon>Eukaryota</taxon>
        <taxon>Viridiplantae</taxon>
        <taxon>Streptophyta</taxon>
        <taxon>Embryophyta</taxon>
        <taxon>Tracheophyta</taxon>
        <taxon>Spermatophyta</taxon>
        <taxon>Magnoliopsida</taxon>
        <taxon>eudicotyledons</taxon>
        <taxon>Gunneridae</taxon>
        <taxon>Pentapetalae</taxon>
        <taxon>asterids</taxon>
        <taxon>lamiids</taxon>
        <taxon>Lamiales</taxon>
        <taxon>Pedaliaceae</taxon>
        <taxon>Sesamum</taxon>
    </lineage>
</organism>
<proteinExistence type="predicted"/>
<dbReference type="Proteomes" id="UP001289374">
    <property type="component" value="Unassembled WGS sequence"/>
</dbReference>
<keyword evidence="4" id="KW-1185">Reference proteome</keyword>